<evidence type="ECO:0000313" key="2">
    <source>
        <dbReference type="Proteomes" id="UP001597319"/>
    </source>
</evidence>
<comment type="caution">
    <text evidence="1">The sequence shown here is derived from an EMBL/GenBank/DDBJ whole genome shotgun (WGS) entry which is preliminary data.</text>
</comment>
<gene>
    <name evidence="1" type="ORF">ACFSR1_22955</name>
</gene>
<protein>
    <submittedName>
        <fullName evidence="1">M949_RS01915 family surface polysaccharide biosynthesis protein</fullName>
    </submittedName>
</protein>
<accession>A0ABW5LL07</accession>
<dbReference type="RefSeq" id="WP_378295362.1">
    <property type="nucleotide sequence ID" value="NZ_JBHULE010000035.1"/>
</dbReference>
<dbReference type="NCBIfam" id="NF046077">
    <property type="entry name" value="LPS_M949_RS01915"/>
    <property type="match status" value="1"/>
</dbReference>
<reference evidence="2" key="1">
    <citation type="journal article" date="2019" name="Int. J. Syst. Evol. Microbiol.">
        <title>The Global Catalogue of Microorganisms (GCM) 10K type strain sequencing project: providing services to taxonomists for standard genome sequencing and annotation.</title>
        <authorList>
            <consortium name="The Broad Institute Genomics Platform"/>
            <consortium name="The Broad Institute Genome Sequencing Center for Infectious Disease"/>
            <person name="Wu L."/>
            <person name="Ma J."/>
        </authorList>
    </citation>
    <scope>NUCLEOTIDE SEQUENCE [LARGE SCALE GENOMIC DNA]</scope>
    <source>
        <strain evidence="2">KCTC 52274</strain>
    </source>
</reference>
<dbReference type="InterPro" id="IPR058148">
    <property type="entry name" value="M949_RS01915-like_dom"/>
</dbReference>
<sequence length="257" mass="29907">MRKIILYSSFLVILSCGKQTKEPKENSETTKPEVVTALPIQRHATILMDTTLARRLSKKEMNTIFSDRRQIQLGISNSVYQAYTYKDNSNEYYLLLTDHKKAVTEEKDTLYDNVYALNLINNNNKFKKRSTIKGEIDQDWETSIGFWNQYSELSDLDKDGMIDPIIVYGTTGQNGYKDGRVRIVTYYQKKRVTIKHQNSEIADGRITKIGKNFYNFPVPIQEAVKEKMKLMIKNGHAFFAEGWEKDMQNKATRLEKM</sequence>
<organism evidence="1 2">
    <name type="scientific">Aquimarina rubra</name>
    <dbReference type="NCBI Taxonomy" id="1920033"/>
    <lineage>
        <taxon>Bacteria</taxon>
        <taxon>Pseudomonadati</taxon>
        <taxon>Bacteroidota</taxon>
        <taxon>Flavobacteriia</taxon>
        <taxon>Flavobacteriales</taxon>
        <taxon>Flavobacteriaceae</taxon>
        <taxon>Aquimarina</taxon>
    </lineage>
</organism>
<dbReference type="PROSITE" id="PS51257">
    <property type="entry name" value="PROKAR_LIPOPROTEIN"/>
    <property type="match status" value="1"/>
</dbReference>
<name>A0ABW5LL07_9FLAO</name>
<dbReference type="EMBL" id="JBHULE010000035">
    <property type="protein sequence ID" value="MFD2565553.1"/>
    <property type="molecule type" value="Genomic_DNA"/>
</dbReference>
<keyword evidence="2" id="KW-1185">Reference proteome</keyword>
<dbReference type="Proteomes" id="UP001597319">
    <property type="component" value="Unassembled WGS sequence"/>
</dbReference>
<evidence type="ECO:0000313" key="1">
    <source>
        <dbReference type="EMBL" id="MFD2565553.1"/>
    </source>
</evidence>
<proteinExistence type="predicted"/>